<evidence type="ECO:0000256" key="6">
    <source>
        <dbReference type="ARBA" id="ARBA00022777"/>
    </source>
</evidence>
<evidence type="ECO:0000259" key="13">
    <source>
        <dbReference type="Pfam" id="PF02782"/>
    </source>
</evidence>
<dbReference type="PROSITE" id="PS00933">
    <property type="entry name" value="FGGY_KINASES_1"/>
    <property type="match status" value="1"/>
</dbReference>
<feature type="region of interest" description="Disordered" evidence="11">
    <location>
        <begin position="1"/>
        <end position="103"/>
    </location>
</feature>
<keyword evidence="6 10" id="KW-0418">Kinase</keyword>
<dbReference type="Gene3D" id="3.30.420.40">
    <property type="match status" value="2"/>
</dbReference>
<evidence type="ECO:0000256" key="4">
    <source>
        <dbReference type="ARBA" id="ARBA00022679"/>
    </source>
</evidence>
<dbReference type="GO" id="GO:0005739">
    <property type="term" value="C:mitochondrion"/>
    <property type="evidence" value="ECO:0007669"/>
    <property type="project" value="TreeGrafter"/>
</dbReference>
<gene>
    <name evidence="14" type="primary">GUT1_1</name>
    <name evidence="14" type="ORF">EHS24_000079</name>
</gene>
<dbReference type="InterPro" id="IPR005999">
    <property type="entry name" value="Glycerol_kin"/>
</dbReference>
<evidence type="ECO:0000256" key="1">
    <source>
        <dbReference type="ARBA" id="ARBA00005190"/>
    </source>
</evidence>
<dbReference type="FunFam" id="3.30.420.40:FF:000108">
    <property type="entry name" value="Glycerol kinase, glycosomal"/>
    <property type="match status" value="1"/>
</dbReference>
<dbReference type="EC" id="2.7.1.30" evidence="3"/>
<dbReference type="InterPro" id="IPR043129">
    <property type="entry name" value="ATPase_NBD"/>
</dbReference>
<evidence type="ECO:0000256" key="7">
    <source>
        <dbReference type="ARBA" id="ARBA00022798"/>
    </source>
</evidence>
<feature type="domain" description="Carbohydrate kinase FGGY N-terminal" evidence="12">
    <location>
        <begin position="130"/>
        <end position="261"/>
    </location>
</feature>
<dbReference type="InterPro" id="IPR042018">
    <property type="entry name" value="GK1-3_metazoan-type"/>
</dbReference>
<comment type="caution">
    <text evidence="14">The sequence shown here is derived from an EMBL/GenBank/DDBJ whole genome shotgun (WGS) entry which is preliminary data.</text>
</comment>
<dbReference type="GO" id="GO:0019563">
    <property type="term" value="P:glycerol catabolic process"/>
    <property type="evidence" value="ECO:0007669"/>
    <property type="project" value="UniProtKB-UniPathway"/>
</dbReference>
<dbReference type="InterPro" id="IPR018483">
    <property type="entry name" value="Carb_kinase_FGGY_CS"/>
</dbReference>
<dbReference type="STRING" id="105984.A0A427Y8X3"/>
<dbReference type="Pfam" id="PF00370">
    <property type="entry name" value="FGGY_N"/>
    <property type="match status" value="2"/>
</dbReference>
<accession>A0A427Y8X3</accession>
<keyword evidence="5" id="KW-0547">Nucleotide-binding</keyword>
<dbReference type="GO" id="GO:0005524">
    <property type="term" value="F:ATP binding"/>
    <property type="evidence" value="ECO:0007669"/>
    <property type="project" value="UniProtKB-KW"/>
</dbReference>
<feature type="domain" description="Carbohydrate kinase FGGY N-terminal" evidence="12">
    <location>
        <begin position="267"/>
        <end position="402"/>
    </location>
</feature>
<dbReference type="EMBL" id="RSCE01000001">
    <property type="protein sequence ID" value="RSH87569.1"/>
    <property type="molecule type" value="Genomic_DNA"/>
</dbReference>
<evidence type="ECO:0000256" key="10">
    <source>
        <dbReference type="RuleBase" id="RU003733"/>
    </source>
</evidence>
<evidence type="ECO:0000313" key="14">
    <source>
        <dbReference type="EMBL" id="RSH87569.1"/>
    </source>
</evidence>
<dbReference type="FunFam" id="3.30.420.40:FF:000086">
    <property type="entry name" value="Glycerol kinase"/>
    <property type="match status" value="1"/>
</dbReference>
<reference evidence="14 15" key="1">
    <citation type="submission" date="2018-11" db="EMBL/GenBank/DDBJ databases">
        <title>Genome sequence of Apiotrichum porosum DSM 27194.</title>
        <authorList>
            <person name="Aliyu H."/>
            <person name="Gorte O."/>
            <person name="Ochsenreither K."/>
        </authorList>
    </citation>
    <scope>NUCLEOTIDE SEQUENCE [LARGE SCALE GENOMIC DNA]</scope>
    <source>
        <strain evidence="14 15">DSM 27194</strain>
    </source>
</reference>
<keyword evidence="4 10" id="KW-0808">Transferase</keyword>
<evidence type="ECO:0000256" key="11">
    <source>
        <dbReference type="SAM" id="MobiDB-lite"/>
    </source>
</evidence>
<dbReference type="Pfam" id="PF02782">
    <property type="entry name" value="FGGY_C"/>
    <property type="match status" value="1"/>
</dbReference>
<name>A0A427Y8X3_9TREE</name>
<evidence type="ECO:0000259" key="12">
    <source>
        <dbReference type="Pfam" id="PF00370"/>
    </source>
</evidence>
<dbReference type="PROSITE" id="PS00445">
    <property type="entry name" value="FGGY_KINASES_2"/>
    <property type="match status" value="1"/>
</dbReference>
<dbReference type="PANTHER" id="PTHR10196:SF69">
    <property type="entry name" value="GLYCEROL KINASE"/>
    <property type="match status" value="1"/>
</dbReference>
<keyword evidence="7" id="KW-0319">Glycerol metabolism</keyword>
<dbReference type="GO" id="GO:0046167">
    <property type="term" value="P:glycerol-3-phosphate biosynthetic process"/>
    <property type="evidence" value="ECO:0007669"/>
    <property type="project" value="TreeGrafter"/>
</dbReference>
<keyword evidence="15" id="KW-1185">Reference proteome</keyword>
<dbReference type="InterPro" id="IPR018484">
    <property type="entry name" value="FGGY_N"/>
</dbReference>
<dbReference type="PANTHER" id="PTHR10196">
    <property type="entry name" value="SUGAR KINASE"/>
    <property type="match status" value="1"/>
</dbReference>
<dbReference type="SUPFAM" id="SSF53067">
    <property type="entry name" value="Actin-like ATPase domain"/>
    <property type="match status" value="2"/>
</dbReference>
<dbReference type="CDD" id="cd07792">
    <property type="entry name" value="ASKHA_NBD_FGGY_GK1-3-like"/>
    <property type="match status" value="1"/>
</dbReference>
<feature type="domain" description="Carbohydrate kinase FGGY C-terminal" evidence="13">
    <location>
        <begin position="412"/>
        <end position="602"/>
    </location>
</feature>
<dbReference type="NCBIfam" id="NF000756">
    <property type="entry name" value="PRK00047.1"/>
    <property type="match status" value="1"/>
</dbReference>
<dbReference type="GO" id="GO:0006641">
    <property type="term" value="P:triglyceride metabolic process"/>
    <property type="evidence" value="ECO:0007669"/>
    <property type="project" value="TreeGrafter"/>
</dbReference>
<protein>
    <recommendedName>
        <fullName evidence="3">glycerol kinase</fullName>
        <ecNumber evidence="3">2.7.1.30</ecNumber>
    </recommendedName>
    <alternativeName>
        <fullName evidence="9">ATP:glycerol 3-phosphotransferase</fullName>
    </alternativeName>
</protein>
<comment type="similarity">
    <text evidence="2 10">Belongs to the FGGY kinase family.</text>
</comment>
<dbReference type="OrthoDB" id="5422795at2759"/>
<dbReference type="InterPro" id="IPR018485">
    <property type="entry name" value="FGGY_C"/>
</dbReference>
<evidence type="ECO:0000256" key="5">
    <source>
        <dbReference type="ARBA" id="ARBA00022741"/>
    </source>
</evidence>
<dbReference type="AlphaFoldDB" id="A0A427Y8X3"/>
<evidence type="ECO:0000313" key="15">
    <source>
        <dbReference type="Proteomes" id="UP000279236"/>
    </source>
</evidence>
<keyword evidence="8" id="KW-0067">ATP-binding</keyword>
<evidence type="ECO:0000256" key="9">
    <source>
        <dbReference type="ARBA" id="ARBA00043149"/>
    </source>
</evidence>
<sequence length="679" mass="73453">MSPPIDESAVQESPVSSPFASPHPSRRPSIAGSIHAPRPMYPASAGSLSRRSSHASGPRPITKAEYSGPATPSLLSRAGSPTQPLTNEKVASRKNSFAGGDHPTLGRLGALSGLSGFSQVQPEQRVGEFIASVDCGTTSTRFIVFDEHARIITEHQTEFEQILPHAGWHEHDPEALVDAMRECINRAMYKLEFLGWHKDSVKGIGITNQRETTVCWSRSTGRPLCNAIVWDDTRTVATVRQMEDKLDLEGFEVEDGKGGWTTKVKGKDALVDVTGIPLSTYFSAIKLRWMLDHYPDVHEAQENGDLMVGTVDTWLVYNLTGGVNGGLHIIDVTNASRTLLLDLKTLKWHKGLIKFFGFDENVLPKIVSSAEVYGAIADSMDSSLTGVPIAGIAGDQQAALVGNKCLRSGEAKNTYGTGSFVLFNTGEDIVRSNNGLITTVAYQPGPGAKPAYALEGSIAVAGSAIKWLRDQINLIEQSSEMDMLAGSVKDTGGVYFVTAFAGLLAPYWDRTATGTIIGLTSYTTSAHIARATLEAVCFQSRAVLDVIESESGVKLDTLKVDGGVTNSDLAMQIQANIGGFKVCRPSMRESTALGSALLAGHALGLFGWDVTRPETLSKVNTADAQYFEPKISARQRAKMIRGWERAVTRAREWHEGDDEFELEEREAAIEEEEGLQNIA</sequence>
<dbReference type="NCBIfam" id="TIGR01311">
    <property type="entry name" value="glycerol_kin"/>
    <property type="match status" value="1"/>
</dbReference>
<evidence type="ECO:0000256" key="8">
    <source>
        <dbReference type="ARBA" id="ARBA00022840"/>
    </source>
</evidence>
<feature type="compositionally biased region" description="Polar residues" evidence="11">
    <location>
        <begin position="10"/>
        <end position="19"/>
    </location>
</feature>
<dbReference type="GeneID" id="39584622"/>
<dbReference type="GO" id="GO:0004370">
    <property type="term" value="F:glycerol kinase activity"/>
    <property type="evidence" value="ECO:0007669"/>
    <property type="project" value="UniProtKB-EC"/>
</dbReference>
<dbReference type="UniPathway" id="UPA00618">
    <property type="reaction ID" value="UER00672"/>
</dbReference>
<comment type="pathway">
    <text evidence="1">Polyol metabolism; glycerol degradation via glycerol kinase pathway; sn-glycerol 3-phosphate from glycerol: step 1/1.</text>
</comment>
<dbReference type="RefSeq" id="XP_028479777.1">
    <property type="nucleotide sequence ID" value="XM_028615920.1"/>
</dbReference>
<organism evidence="14 15">
    <name type="scientific">Apiotrichum porosum</name>
    <dbReference type="NCBI Taxonomy" id="105984"/>
    <lineage>
        <taxon>Eukaryota</taxon>
        <taxon>Fungi</taxon>
        <taxon>Dikarya</taxon>
        <taxon>Basidiomycota</taxon>
        <taxon>Agaricomycotina</taxon>
        <taxon>Tremellomycetes</taxon>
        <taxon>Trichosporonales</taxon>
        <taxon>Trichosporonaceae</taxon>
        <taxon>Apiotrichum</taxon>
    </lineage>
</organism>
<evidence type="ECO:0000256" key="2">
    <source>
        <dbReference type="ARBA" id="ARBA00009156"/>
    </source>
</evidence>
<proteinExistence type="inferred from homology"/>
<dbReference type="Proteomes" id="UP000279236">
    <property type="component" value="Unassembled WGS sequence"/>
</dbReference>
<evidence type="ECO:0000256" key="3">
    <source>
        <dbReference type="ARBA" id="ARBA00012099"/>
    </source>
</evidence>